<dbReference type="InterPro" id="IPR050816">
    <property type="entry name" value="Flavin-dep_Halogenase_NPB"/>
</dbReference>
<dbReference type="PANTHER" id="PTHR43747">
    <property type="entry name" value="FAD-BINDING PROTEIN"/>
    <property type="match status" value="1"/>
</dbReference>
<dbReference type="PANTHER" id="PTHR43747:SF5">
    <property type="entry name" value="FAD-BINDING DOMAIN-CONTAINING PROTEIN"/>
    <property type="match status" value="1"/>
</dbReference>
<evidence type="ECO:0000256" key="1">
    <source>
        <dbReference type="ARBA" id="ARBA00023002"/>
    </source>
</evidence>
<dbReference type="GO" id="GO:0071949">
    <property type="term" value="F:FAD binding"/>
    <property type="evidence" value="ECO:0007669"/>
    <property type="project" value="InterPro"/>
</dbReference>
<comment type="caution">
    <text evidence="4">The sequence shown here is derived from an EMBL/GenBank/DDBJ whole genome shotgun (WGS) entry which is preliminary data.</text>
</comment>
<keyword evidence="1" id="KW-0560">Oxidoreductase</keyword>
<name>A0A0W7X0S1_9ACTN</name>
<dbReference type="OrthoDB" id="103324at2"/>
<dbReference type="Proteomes" id="UP000054804">
    <property type="component" value="Unassembled WGS sequence"/>
</dbReference>
<dbReference type="RefSeq" id="WP_058849240.1">
    <property type="nucleotide sequence ID" value="NZ_LOCL01000038.1"/>
</dbReference>
<comment type="similarity">
    <text evidence="2">Belongs to the flavin-dependent halogenase family. Bacterial tryptophan halogenase subfamily.</text>
</comment>
<dbReference type="PRINTS" id="PR00420">
    <property type="entry name" value="RNGMNOXGNASE"/>
</dbReference>
<dbReference type="GO" id="GO:0016491">
    <property type="term" value="F:oxidoreductase activity"/>
    <property type="evidence" value="ECO:0007669"/>
    <property type="project" value="UniProtKB-KW"/>
</dbReference>
<protein>
    <submittedName>
        <fullName evidence="4">FAD-dependent oxidoreductase</fullName>
    </submittedName>
</protein>
<dbReference type="Pfam" id="PF01494">
    <property type="entry name" value="FAD_binding_3"/>
    <property type="match status" value="1"/>
</dbReference>
<reference evidence="4 5" key="1">
    <citation type="submission" date="2015-12" db="EMBL/GenBank/DDBJ databases">
        <title>Draft genome sequence of Streptomyces silvensis ATCC 53525, a producer of novel hormone antagonists.</title>
        <authorList>
            <person name="Johnston C.W."/>
            <person name="Li Y."/>
            <person name="Magarvey N.A."/>
        </authorList>
    </citation>
    <scope>NUCLEOTIDE SEQUENCE [LARGE SCALE GENOMIC DNA]</scope>
    <source>
        <strain evidence="4 5">ATCC 53525</strain>
    </source>
</reference>
<organism evidence="4 5">
    <name type="scientific">Streptomyces silvensis</name>
    <dbReference type="NCBI Taxonomy" id="1765722"/>
    <lineage>
        <taxon>Bacteria</taxon>
        <taxon>Bacillati</taxon>
        <taxon>Actinomycetota</taxon>
        <taxon>Actinomycetes</taxon>
        <taxon>Kitasatosporales</taxon>
        <taxon>Streptomycetaceae</taxon>
        <taxon>Streptomyces</taxon>
    </lineage>
</organism>
<dbReference type="InterPro" id="IPR036188">
    <property type="entry name" value="FAD/NAD-bd_sf"/>
</dbReference>
<dbReference type="InterPro" id="IPR002938">
    <property type="entry name" value="FAD-bd"/>
</dbReference>
<dbReference type="AlphaFoldDB" id="A0A0W7X0S1"/>
<gene>
    <name evidence="4" type="ORF">AT728_11445</name>
</gene>
<proteinExistence type="inferred from homology"/>
<evidence type="ECO:0000313" key="4">
    <source>
        <dbReference type="EMBL" id="KUF16422.1"/>
    </source>
</evidence>
<dbReference type="EMBL" id="LOCL01000038">
    <property type="protein sequence ID" value="KUF16422.1"/>
    <property type="molecule type" value="Genomic_DNA"/>
</dbReference>
<evidence type="ECO:0000256" key="2">
    <source>
        <dbReference type="ARBA" id="ARBA00038396"/>
    </source>
</evidence>
<accession>A0A0W7X0S1</accession>
<dbReference type="Gene3D" id="3.50.50.60">
    <property type="entry name" value="FAD/NAD(P)-binding domain"/>
    <property type="match status" value="1"/>
</dbReference>
<keyword evidence="5" id="KW-1185">Reference proteome</keyword>
<evidence type="ECO:0000259" key="3">
    <source>
        <dbReference type="Pfam" id="PF01494"/>
    </source>
</evidence>
<dbReference type="SUPFAM" id="SSF51905">
    <property type="entry name" value="FAD/NAD(P)-binding domain"/>
    <property type="match status" value="1"/>
</dbReference>
<dbReference type="STRING" id="1765722.AT728_11445"/>
<sequence>MDDTYDVVVVGARVAGAPTAMLLARAGYRVLLLERGRFPRDTLSTLLIHQPGCALLKRWGVLPRVAATGCPPIDRVSYTVADVRLEGSSWAVDGVRAAFAPRRHLLDSLLAQAAVDAGAEFRDESTVVDVVFEEERATGVRVRSGGTEYTVRAALVVGADGMRSTVAAKVGAPVEIEDRKMSCAYYTYWSGLPQRFRLHEAAGSWVGAIPTNDGATLVGAYFPQHRFGQLRGNALGALLDAVGETAPELREQMADGHMVERLHGTGDQRNFFRKAAGPGWVLVGDAGHHKDSITARGITDAFRQVQLLVDCVGDGLHDPRLLGGALDSFAVLRDDMLITDYRNTLTTAALAASRHQIDLLRVIAGSAELTDRYFSAMSGACPADEFVTPELLDLLASG</sequence>
<evidence type="ECO:0000313" key="5">
    <source>
        <dbReference type="Proteomes" id="UP000054804"/>
    </source>
</evidence>
<feature type="domain" description="FAD-binding" evidence="3">
    <location>
        <begin position="5"/>
        <end position="182"/>
    </location>
</feature>